<name>A0AAD2CVD5_9STRA</name>
<keyword evidence="2" id="KW-0472">Membrane</keyword>
<dbReference type="Proteomes" id="UP001295423">
    <property type="component" value="Unassembled WGS sequence"/>
</dbReference>
<dbReference type="SMART" id="SM00191">
    <property type="entry name" value="Int_alpha"/>
    <property type="match status" value="6"/>
</dbReference>
<dbReference type="Gene3D" id="2.130.10.130">
    <property type="entry name" value="Integrin alpha, N-terminal"/>
    <property type="match status" value="3"/>
</dbReference>
<dbReference type="SUPFAM" id="SSF50965">
    <property type="entry name" value="Galactose oxidase, central domain"/>
    <property type="match status" value="1"/>
</dbReference>
<evidence type="ECO:0000313" key="4">
    <source>
        <dbReference type="Proteomes" id="UP001295423"/>
    </source>
</evidence>
<comment type="caution">
    <text evidence="3">The sequence shown here is derived from an EMBL/GenBank/DDBJ whole genome shotgun (WGS) entry which is preliminary data.</text>
</comment>
<dbReference type="PANTHER" id="PTHR36220">
    <property type="entry name" value="UNNAMED PRODUCT"/>
    <property type="match status" value="1"/>
</dbReference>
<feature type="region of interest" description="Disordered" evidence="1">
    <location>
        <begin position="26"/>
        <end position="51"/>
    </location>
</feature>
<feature type="transmembrane region" description="Helical" evidence="2">
    <location>
        <begin position="58"/>
        <end position="79"/>
    </location>
</feature>
<evidence type="ECO:0000256" key="1">
    <source>
        <dbReference type="SAM" id="MobiDB-lite"/>
    </source>
</evidence>
<keyword evidence="4" id="KW-1185">Reference proteome</keyword>
<keyword evidence="2" id="KW-0812">Transmembrane</keyword>
<accession>A0AAD2CVD5</accession>
<dbReference type="InterPro" id="IPR013519">
    <property type="entry name" value="Int_alpha_beta-p"/>
</dbReference>
<dbReference type="PANTHER" id="PTHR36220:SF1">
    <property type="entry name" value="GAMMA TUBULIN COMPLEX COMPONENT C-TERMINAL DOMAIN-CONTAINING PROTEIN"/>
    <property type="match status" value="1"/>
</dbReference>
<evidence type="ECO:0000256" key="2">
    <source>
        <dbReference type="SAM" id="Phobius"/>
    </source>
</evidence>
<dbReference type="EMBL" id="CAKOGP040000668">
    <property type="protein sequence ID" value="CAJ1937776.1"/>
    <property type="molecule type" value="Genomic_DNA"/>
</dbReference>
<evidence type="ECO:0000313" key="3">
    <source>
        <dbReference type="EMBL" id="CAJ1937776.1"/>
    </source>
</evidence>
<gene>
    <name evidence="3" type="ORF">CYCCA115_LOCUS5812</name>
</gene>
<proteinExistence type="predicted"/>
<dbReference type="AlphaFoldDB" id="A0AAD2CVD5"/>
<feature type="region of interest" description="Disordered" evidence="1">
    <location>
        <begin position="89"/>
        <end position="118"/>
    </location>
</feature>
<dbReference type="InterPro" id="IPR011043">
    <property type="entry name" value="Gal_Oxase/kelch_b-propeller"/>
</dbReference>
<dbReference type="SUPFAM" id="SSF101908">
    <property type="entry name" value="Putative isomerase YbhE"/>
    <property type="match status" value="1"/>
</dbReference>
<organism evidence="3 4">
    <name type="scientific">Cylindrotheca closterium</name>
    <dbReference type="NCBI Taxonomy" id="2856"/>
    <lineage>
        <taxon>Eukaryota</taxon>
        <taxon>Sar</taxon>
        <taxon>Stramenopiles</taxon>
        <taxon>Ochrophyta</taxon>
        <taxon>Bacillariophyta</taxon>
        <taxon>Bacillariophyceae</taxon>
        <taxon>Bacillariophycidae</taxon>
        <taxon>Bacillariales</taxon>
        <taxon>Bacillariaceae</taxon>
        <taxon>Cylindrotheca</taxon>
    </lineage>
</organism>
<sequence length="1068" mass="114271">MNTEQVSMNAEHQAVPQPLAVDYDAEAASQPALPPRSNDNDKTVYGAGPSKSNSRCTLVSLIFVLLAMVATGVVVWFVMDSKIQNQESRMQSDVQFQPSDDSSPSTLPPNPSPSTAPALEISDMKPLSMCMGDCDDDTDCGPGLMCFQRNQNTPVPGCSGGLEDNSNSDYCIPIKLPSLAIITDTNKLPLGLCEGDCDTNDDCADGLSCHQRSEFEFVPGCSGGSDDGSRTDYCAPSSLVPETYLMSLEDSTLFGNPDDNFGSSVSLSQTVVPRLMAVGAVDRGSTGYVNIYMQDGADDSWVFGATIEGDEIGSDFGHSVSMSWDGKYVAVGMPESKNGGRVKIFELSMTTTTTTNSNEIGWNQVGNDIAVGPPQEYGGYAVSLSEDGSILAVTERYSFHTFKRTNSGEWVVLGSRVDIGSFGGGSISLSGDGSRVAVNSQPYDVYPPDGFGNVYEFNGTEWTQVGQNLGDLSIFDSFGLDNIELTSTSLSGNGATVVVSCIDRTLENSYVRVYQDIGDSQWIPVGEPILGKLDEFAPASTVEISKDGAVVAVGDYELGRVRLYEFDTRPSQWILVGEVHAVNEDDQLGVALSLTGGRGDAYLAIGSPNKKHIVGNPGFVTTYKTTFGIRPDPTPAPSSAPTEWVEKADDPDAPIFAYSPEYVWSGENNRDSHAIAGLSVAMSSDGNVFAYGLSSDTVLNRVIVDGDDRVLRPELSGQQIGDEFGHSIALSNDGLIMAVGLPNSLVGTVEGSGRVQVYLYDPTGKAWSQMGDDIVPTVLQEYGRFGHSVSLSDNGDVLAIGAPMGNGVSIFRFDNNEWVKMGDDITVPETKAAWHGWSVSLSSDGLVVAVGGPTNEDNWDEAGACRIYEFVNNSNWQLRGQPILGEQRHGLLGTSVSLSGDGNIVAIGAINYELPEATANREEDVFHYGLKAGAAFVFEYSPDGNWNPRGKPIFGDAAFDRFGKSVSLTKDGKNLAVGAPEHGEGGQVRVFVFDEEHLYWDQVGDVQRYDSYDDEGKDGSYGTAVALTESVDGLRLLVGAPKTKARYGDRLGLLPKDVGEVCLYLTYD</sequence>
<keyword evidence="2" id="KW-1133">Transmembrane helix</keyword>
<dbReference type="InterPro" id="IPR028994">
    <property type="entry name" value="Integrin_alpha_N"/>
</dbReference>
<reference evidence="3" key="1">
    <citation type="submission" date="2023-08" db="EMBL/GenBank/DDBJ databases">
        <authorList>
            <person name="Audoor S."/>
            <person name="Bilcke G."/>
        </authorList>
    </citation>
    <scope>NUCLEOTIDE SEQUENCE</scope>
</reference>
<protein>
    <submittedName>
        <fullName evidence="3">Uncharacterized protein</fullName>
    </submittedName>
</protein>